<organism evidence="1 2">
    <name type="scientific">Sistotremastrum niveocremeum HHB9708</name>
    <dbReference type="NCBI Taxonomy" id="1314777"/>
    <lineage>
        <taxon>Eukaryota</taxon>
        <taxon>Fungi</taxon>
        <taxon>Dikarya</taxon>
        <taxon>Basidiomycota</taxon>
        <taxon>Agaricomycotina</taxon>
        <taxon>Agaricomycetes</taxon>
        <taxon>Sistotremastrales</taxon>
        <taxon>Sistotremastraceae</taxon>
        <taxon>Sertulicium</taxon>
        <taxon>Sertulicium niveocremeum</taxon>
    </lineage>
</organism>
<dbReference type="PANTHER" id="PTHR11362">
    <property type="entry name" value="PHOSPHATIDYLETHANOLAMINE-BINDING PROTEIN"/>
    <property type="match status" value="1"/>
</dbReference>
<name>A0A164SS66_9AGAM</name>
<gene>
    <name evidence="1" type="ORF">SISNIDRAFT_456335</name>
</gene>
<dbReference type="STRING" id="1314777.A0A164SS66"/>
<dbReference type="CDD" id="cd00866">
    <property type="entry name" value="PEBP_euk"/>
    <property type="match status" value="1"/>
</dbReference>
<protein>
    <submittedName>
        <fullName evidence="1">PEBP-like protein</fullName>
    </submittedName>
</protein>
<dbReference type="Pfam" id="PF01161">
    <property type="entry name" value="PBP"/>
    <property type="match status" value="1"/>
</dbReference>
<evidence type="ECO:0000313" key="1">
    <source>
        <dbReference type="EMBL" id="KZS91752.1"/>
    </source>
</evidence>
<proteinExistence type="predicted"/>
<dbReference type="SUPFAM" id="SSF49777">
    <property type="entry name" value="PEBP-like"/>
    <property type="match status" value="1"/>
</dbReference>
<dbReference type="InterPro" id="IPR008914">
    <property type="entry name" value="PEBP"/>
</dbReference>
<dbReference type="OrthoDB" id="2153661at2759"/>
<accession>A0A164SS66</accession>
<dbReference type="Proteomes" id="UP000076722">
    <property type="component" value="Unassembled WGS sequence"/>
</dbReference>
<sequence>MPRILALPRAIPRGKSHVYDEALRVIAQDSRRLKNELRGIRAKIAEAKADEVDGLRKKEEVLDIQSQVNLPKTRWNFVNGQWDLSKPVYRHLAEKKWREDGALDLVMERVYQMSVVPDLLPAIHPTIDLRVLFDEPPPRSTFLRSRVKRRKLAVEAGSFLLPEQTRQPPVLYTTVFHPEERFYTLLMLDPDYPDEETQSYKALLHWIHPNIPLSSTFTDPLPIPPRPQTNYIPPHPQRGTPYHRYTILLLQNPGGAKLELNPQDYLNQREGFDMRAFVDKWGFSLDKGGPGGGVFMWREVWSEIVSDIYQNTLRLPEPRYGRQPKFDMYGEVKEMKKYT</sequence>
<dbReference type="AlphaFoldDB" id="A0A164SS66"/>
<dbReference type="InterPro" id="IPR036610">
    <property type="entry name" value="PEBP-like_sf"/>
</dbReference>
<evidence type="ECO:0000313" key="2">
    <source>
        <dbReference type="Proteomes" id="UP000076722"/>
    </source>
</evidence>
<keyword evidence="2" id="KW-1185">Reference proteome</keyword>
<dbReference type="PANTHER" id="PTHR11362:SF82">
    <property type="entry name" value="PHOSPHATIDYLETHANOLAMINE-BINDING PROTEIN 4"/>
    <property type="match status" value="1"/>
</dbReference>
<dbReference type="Gene3D" id="3.90.280.10">
    <property type="entry name" value="PEBP-like"/>
    <property type="match status" value="1"/>
</dbReference>
<dbReference type="InterPro" id="IPR035810">
    <property type="entry name" value="PEBP_euk"/>
</dbReference>
<dbReference type="EMBL" id="KV419413">
    <property type="protein sequence ID" value="KZS91752.1"/>
    <property type="molecule type" value="Genomic_DNA"/>
</dbReference>
<reference evidence="1 2" key="1">
    <citation type="journal article" date="2016" name="Mol. Biol. Evol.">
        <title>Comparative Genomics of Early-Diverging Mushroom-Forming Fungi Provides Insights into the Origins of Lignocellulose Decay Capabilities.</title>
        <authorList>
            <person name="Nagy L.G."/>
            <person name="Riley R."/>
            <person name="Tritt A."/>
            <person name="Adam C."/>
            <person name="Daum C."/>
            <person name="Floudas D."/>
            <person name="Sun H."/>
            <person name="Yadav J.S."/>
            <person name="Pangilinan J."/>
            <person name="Larsson K.H."/>
            <person name="Matsuura K."/>
            <person name="Barry K."/>
            <person name="Labutti K."/>
            <person name="Kuo R."/>
            <person name="Ohm R.A."/>
            <person name="Bhattacharya S.S."/>
            <person name="Shirouzu T."/>
            <person name="Yoshinaga Y."/>
            <person name="Martin F.M."/>
            <person name="Grigoriev I.V."/>
            <person name="Hibbett D.S."/>
        </authorList>
    </citation>
    <scope>NUCLEOTIDE SEQUENCE [LARGE SCALE GENOMIC DNA]</scope>
    <source>
        <strain evidence="1 2">HHB9708</strain>
    </source>
</reference>
<dbReference type="Gene3D" id="1.20.58.1180">
    <property type="match status" value="1"/>
</dbReference>